<comment type="caution">
    <text evidence="1">The sequence shown here is derived from an EMBL/GenBank/DDBJ whole genome shotgun (WGS) entry which is preliminary data.</text>
</comment>
<dbReference type="Gene3D" id="3.80.10.10">
    <property type="entry name" value="Ribonuclease Inhibitor"/>
    <property type="match status" value="2"/>
</dbReference>
<dbReference type="InterPro" id="IPR026906">
    <property type="entry name" value="LRR_5"/>
</dbReference>
<dbReference type="InterPro" id="IPR032675">
    <property type="entry name" value="LRR_dom_sf"/>
</dbReference>
<dbReference type="PANTHER" id="PTHR45661:SF3">
    <property type="entry name" value="IG-LIKE DOMAIN-CONTAINING PROTEIN"/>
    <property type="match status" value="1"/>
</dbReference>
<dbReference type="SUPFAM" id="SSF52058">
    <property type="entry name" value="L domain-like"/>
    <property type="match status" value="1"/>
</dbReference>
<dbReference type="Pfam" id="PF13306">
    <property type="entry name" value="LRR_5"/>
    <property type="match status" value="1"/>
</dbReference>
<keyword evidence="2" id="KW-1185">Reference proteome</keyword>
<dbReference type="AlphaFoldDB" id="A0AAD9D4H2"/>
<evidence type="ECO:0000313" key="1">
    <source>
        <dbReference type="EMBL" id="KAK1733392.1"/>
    </source>
</evidence>
<dbReference type="Proteomes" id="UP001224775">
    <property type="component" value="Unassembled WGS sequence"/>
</dbReference>
<proteinExistence type="predicted"/>
<reference evidence="1" key="1">
    <citation type="submission" date="2023-06" db="EMBL/GenBank/DDBJ databases">
        <title>Survivors Of The Sea: Transcriptome response of Skeletonema marinoi to long-term dormancy.</title>
        <authorList>
            <person name="Pinder M.I.M."/>
            <person name="Kourtchenko O."/>
            <person name="Robertson E.K."/>
            <person name="Larsson T."/>
            <person name="Maumus F."/>
            <person name="Osuna-Cruz C.M."/>
            <person name="Vancaester E."/>
            <person name="Stenow R."/>
            <person name="Vandepoele K."/>
            <person name="Ploug H."/>
            <person name="Bruchert V."/>
            <person name="Godhe A."/>
            <person name="Topel M."/>
        </authorList>
    </citation>
    <scope>NUCLEOTIDE SEQUENCE</scope>
    <source>
        <strain evidence="1">R05AC</strain>
    </source>
</reference>
<gene>
    <name evidence="1" type="ORF">QTG54_015951</name>
</gene>
<accession>A0AAD9D4H2</accession>
<name>A0AAD9D4H2_9STRA</name>
<evidence type="ECO:0000313" key="2">
    <source>
        <dbReference type="Proteomes" id="UP001224775"/>
    </source>
</evidence>
<dbReference type="PANTHER" id="PTHR45661">
    <property type="entry name" value="SURFACE ANTIGEN"/>
    <property type="match status" value="1"/>
</dbReference>
<sequence>MMAADGYYTYTGREAVPRHITRVRIDESLTVIPANAFRGHRRNKVVDCHDRVKTVEEYAFANCPSLRKVRLRGVEEVKKCAFNRCRALEDVACDKLERIGYGAFDGCESLGSINLPSARIVELYAFNHCKALMNVKFGKELKIIGYRAFDGCTSLERITLPLKDGMITENNTFQGCKKLKHVDLVEGVGVRDTIAALLLEQWKNDMDRKMLSINQILSNTPAGNDFDVGEKARALRSCLHTCLKWGVMKKAEEEEGGDDERWY</sequence>
<dbReference type="InterPro" id="IPR053139">
    <property type="entry name" value="Surface_bspA-like"/>
</dbReference>
<dbReference type="EMBL" id="JATAAI010000050">
    <property type="protein sequence ID" value="KAK1733392.1"/>
    <property type="molecule type" value="Genomic_DNA"/>
</dbReference>
<organism evidence="1 2">
    <name type="scientific">Skeletonema marinoi</name>
    <dbReference type="NCBI Taxonomy" id="267567"/>
    <lineage>
        <taxon>Eukaryota</taxon>
        <taxon>Sar</taxon>
        <taxon>Stramenopiles</taxon>
        <taxon>Ochrophyta</taxon>
        <taxon>Bacillariophyta</taxon>
        <taxon>Coscinodiscophyceae</taxon>
        <taxon>Thalassiosirophycidae</taxon>
        <taxon>Thalassiosirales</taxon>
        <taxon>Skeletonemataceae</taxon>
        <taxon>Skeletonema</taxon>
        <taxon>Skeletonema marinoi-dohrnii complex</taxon>
    </lineage>
</organism>
<protein>
    <submittedName>
        <fullName evidence="1">Leucine-rich repeat domain-containing protein</fullName>
    </submittedName>
</protein>